<dbReference type="PANTHER" id="PTHR12137:SF54">
    <property type="entry name" value="CARBOHYDRATE SULFOTRANSFERASE"/>
    <property type="match status" value="1"/>
</dbReference>
<name>A0A9J6GWE8_HAELO</name>
<evidence type="ECO:0000256" key="8">
    <source>
        <dbReference type="ARBA" id="ARBA00023180"/>
    </source>
</evidence>
<evidence type="ECO:0000256" key="1">
    <source>
        <dbReference type="ARBA" id="ARBA00004323"/>
    </source>
</evidence>
<keyword evidence="6 9" id="KW-0333">Golgi apparatus</keyword>
<dbReference type="EMBL" id="JABSTR010000010">
    <property type="protein sequence ID" value="KAH9379805.1"/>
    <property type="molecule type" value="Genomic_DNA"/>
</dbReference>
<evidence type="ECO:0000256" key="2">
    <source>
        <dbReference type="ARBA" id="ARBA00006339"/>
    </source>
</evidence>
<gene>
    <name evidence="10" type="ORF">HPB48_000912</name>
</gene>
<keyword evidence="9" id="KW-0735">Signal-anchor</keyword>
<evidence type="ECO:0000256" key="3">
    <source>
        <dbReference type="ARBA" id="ARBA00022679"/>
    </source>
</evidence>
<dbReference type="PANTHER" id="PTHR12137">
    <property type="entry name" value="CARBOHYDRATE SULFOTRANSFERASE"/>
    <property type="match status" value="1"/>
</dbReference>
<dbReference type="GO" id="GO:0016051">
    <property type="term" value="P:carbohydrate biosynthetic process"/>
    <property type="evidence" value="ECO:0007669"/>
    <property type="project" value="InterPro"/>
</dbReference>
<protein>
    <recommendedName>
        <fullName evidence="9">Carbohydrate sulfotransferase</fullName>
        <ecNumber evidence="9">2.8.2.-</ecNumber>
    </recommendedName>
</protein>
<comment type="caution">
    <text evidence="10">The sequence shown here is derived from an EMBL/GenBank/DDBJ whole genome shotgun (WGS) entry which is preliminary data.</text>
</comment>
<sequence>MISDDDSGDEDLDVFFVDLCFLNSHNDQRDAVKNISTNEVDNLKSRLALIESMCDKYGPVLYEDPSDQNKSTNPFYCGDGTSSFYLVNSQRFGYCPIPKAATSSLKTILLEAEGIKDPGDNADRIFATFYRQFPRVHPSMDLARKLGSEYTKLIVVRHPFDRLVSAYVDKIRTTHPFLTAAKKIYEDGLIGKGPNGTFTFREFVNIILKQPVEKWDEHWAPFTALCRPCSMRYDIIAKVETLDEDLKALLPRIGLSGWSLPERNVKTRSNDSRQQAVAQHLLELSRQQLLQLHAIYMYDFELFGYKLQGYTDPVL</sequence>
<keyword evidence="9" id="KW-0119">Carbohydrate metabolism</keyword>
<dbReference type="VEuPathDB" id="VectorBase:HLOH_060817"/>
<dbReference type="Proteomes" id="UP000821853">
    <property type="component" value="Chromosome 8"/>
</dbReference>
<evidence type="ECO:0000256" key="9">
    <source>
        <dbReference type="RuleBase" id="RU364020"/>
    </source>
</evidence>
<dbReference type="Pfam" id="PF03567">
    <property type="entry name" value="Sulfotransfer_2"/>
    <property type="match status" value="1"/>
</dbReference>
<reference evidence="10 11" key="1">
    <citation type="journal article" date="2020" name="Cell">
        <title>Large-Scale Comparative Analyses of Tick Genomes Elucidate Their Genetic Diversity and Vector Capacities.</title>
        <authorList>
            <consortium name="Tick Genome and Microbiome Consortium (TIGMIC)"/>
            <person name="Jia N."/>
            <person name="Wang J."/>
            <person name="Shi W."/>
            <person name="Du L."/>
            <person name="Sun Y."/>
            <person name="Zhan W."/>
            <person name="Jiang J.F."/>
            <person name="Wang Q."/>
            <person name="Zhang B."/>
            <person name="Ji P."/>
            <person name="Bell-Sakyi L."/>
            <person name="Cui X.M."/>
            <person name="Yuan T.T."/>
            <person name="Jiang B.G."/>
            <person name="Yang W.F."/>
            <person name="Lam T.T."/>
            <person name="Chang Q.C."/>
            <person name="Ding S.J."/>
            <person name="Wang X.J."/>
            <person name="Zhu J.G."/>
            <person name="Ruan X.D."/>
            <person name="Zhao L."/>
            <person name="Wei J.T."/>
            <person name="Ye R.Z."/>
            <person name="Que T.C."/>
            <person name="Du C.H."/>
            <person name="Zhou Y.H."/>
            <person name="Cheng J.X."/>
            <person name="Dai P.F."/>
            <person name="Guo W.B."/>
            <person name="Han X.H."/>
            <person name="Huang E.J."/>
            <person name="Li L.F."/>
            <person name="Wei W."/>
            <person name="Gao Y.C."/>
            <person name="Liu J.Z."/>
            <person name="Shao H.Z."/>
            <person name="Wang X."/>
            <person name="Wang C.C."/>
            <person name="Yang T.C."/>
            <person name="Huo Q.B."/>
            <person name="Li W."/>
            <person name="Chen H.Y."/>
            <person name="Chen S.E."/>
            <person name="Zhou L.G."/>
            <person name="Ni X.B."/>
            <person name="Tian J.H."/>
            <person name="Sheng Y."/>
            <person name="Liu T."/>
            <person name="Pan Y.S."/>
            <person name="Xia L.Y."/>
            <person name="Li J."/>
            <person name="Zhao F."/>
            <person name="Cao W.C."/>
        </authorList>
    </citation>
    <scope>NUCLEOTIDE SEQUENCE [LARGE SCALE GENOMIC DNA]</scope>
    <source>
        <strain evidence="10">HaeL-2018</strain>
    </source>
</reference>
<keyword evidence="11" id="KW-1185">Reference proteome</keyword>
<dbReference type="OMA" id="AFCFIAK"/>
<keyword evidence="8 9" id="KW-0325">Glycoprotein</keyword>
<evidence type="ECO:0000256" key="6">
    <source>
        <dbReference type="ARBA" id="ARBA00023034"/>
    </source>
</evidence>
<keyword evidence="5" id="KW-1133">Transmembrane helix</keyword>
<keyword evidence="4" id="KW-0812">Transmembrane</keyword>
<dbReference type="InterPro" id="IPR005331">
    <property type="entry name" value="Sulfotransferase"/>
</dbReference>
<proteinExistence type="inferred from homology"/>
<evidence type="ECO:0000256" key="5">
    <source>
        <dbReference type="ARBA" id="ARBA00022989"/>
    </source>
</evidence>
<comment type="similarity">
    <text evidence="2 9">Belongs to the sulfotransferase 2 family.</text>
</comment>
<evidence type="ECO:0000256" key="4">
    <source>
        <dbReference type="ARBA" id="ARBA00022692"/>
    </source>
</evidence>
<dbReference type="OrthoDB" id="2019940at2759"/>
<comment type="subcellular location">
    <subcellularLocation>
        <location evidence="1 9">Golgi apparatus membrane</location>
        <topology evidence="1 9">Single-pass type II membrane protein</topology>
    </subcellularLocation>
</comment>
<keyword evidence="7" id="KW-0472">Membrane</keyword>
<evidence type="ECO:0000313" key="10">
    <source>
        <dbReference type="EMBL" id="KAH9379805.1"/>
    </source>
</evidence>
<organism evidence="10 11">
    <name type="scientific">Haemaphysalis longicornis</name>
    <name type="common">Bush tick</name>
    <dbReference type="NCBI Taxonomy" id="44386"/>
    <lineage>
        <taxon>Eukaryota</taxon>
        <taxon>Metazoa</taxon>
        <taxon>Ecdysozoa</taxon>
        <taxon>Arthropoda</taxon>
        <taxon>Chelicerata</taxon>
        <taxon>Arachnida</taxon>
        <taxon>Acari</taxon>
        <taxon>Parasitiformes</taxon>
        <taxon>Ixodida</taxon>
        <taxon>Ixodoidea</taxon>
        <taxon>Ixodidae</taxon>
        <taxon>Haemaphysalinae</taxon>
        <taxon>Haemaphysalis</taxon>
    </lineage>
</organism>
<dbReference type="AlphaFoldDB" id="A0A9J6GWE8"/>
<accession>A0A9J6GWE8</accession>
<dbReference type="InterPro" id="IPR018011">
    <property type="entry name" value="Carb_sulfotrans_8-10"/>
</dbReference>
<dbReference type="EC" id="2.8.2.-" evidence="9"/>
<keyword evidence="3 9" id="KW-0808">Transferase</keyword>
<dbReference type="GO" id="GO:0000139">
    <property type="term" value="C:Golgi membrane"/>
    <property type="evidence" value="ECO:0007669"/>
    <property type="project" value="UniProtKB-SubCell"/>
</dbReference>
<evidence type="ECO:0000313" key="11">
    <source>
        <dbReference type="Proteomes" id="UP000821853"/>
    </source>
</evidence>
<dbReference type="GO" id="GO:0008146">
    <property type="term" value="F:sulfotransferase activity"/>
    <property type="evidence" value="ECO:0007669"/>
    <property type="project" value="InterPro"/>
</dbReference>
<evidence type="ECO:0000256" key="7">
    <source>
        <dbReference type="ARBA" id="ARBA00023136"/>
    </source>
</evidence>